<reference evidence="1 2" key="1">
    <citation type="submission" date="2017-02" db="EMBL/GenBank/DDBJ databases">
        <authorList>
            <person name="Peterson S.W."/>
        </authorList>
    </citation>
    <scope>NUCLEOTIDE SEQUENCE [LARGE SCALE GENOMIC DNA]</scope>
    <source>
        <strain evidence="1 2">S285</strain>
    </source>
</reference>
<evidence type="ECO:0000313" key="2">
    <source>
        <dbReference type="Proteomes" id="UP000193978"/>
    </source>
</evidence>
<dbReference type="KEGG" id="mbry:B1812_06795"/>
<gene>
    <name evidence="1" type="ORF">B1812_06795</name>
</gene>
<evidence type="ECO:0000313" key="1">
    <source>
        <dbReference type="EMBL" id="ARN80830.1"/>
    </source>
</evidence>
<name>A0A1W6MT99_9HYPH</name>
<proteinExistence type="predicted"/>
<sequence length="509" mass="53548">MGGGRSPAEEEISMQFFLLARHARLAVPTALSATLLATPLAAQGPQQASVTINPAQVGATLTNQILGANMGNWFDPTRPGLASTMAGVGFTTTRWPGGSNSDLYHLATNSDCFGAYVSPNATFDNFVNDIVKPAGLTLAITLNYGTNAACTGGGDPKEAAAWVSYAKSKGYAVSHWTIGNEVYGTWEKDLHALPNDPTTYANAVSTGFYPAIKAVDPNAQVGVVVDAGDRWGVANWDQIVLSKASYDFVEYHWYAQGAGYENDSYLISSTPAQLAQNIATIRQELAAAGKPNTPIIIGELGSVNQNPGKQSMSITQALFAGEVLGELMQAGIPTANWWIAHGDCRDPSGGGNYASSLYGWQNFGGYQIISDGLPTYGCANAPTIPLNTLLPTAQAFKLASLVARNGEHMLGSTLGGAGVANLRAYAMTNQGGTAVMLFNLNQSSSLQVTIGVTGVSQSSGVTVSSYDRGTYDWSTRNIWRGVTTSSLGAKSLPLALTLTPWSMTVVQFK</sequence>
<evidence type="ECO:0008006" key="3">
    <source>
        <dbReference type="Google" id="ProtNLM"/>
    </source>
</evidence>
<organism evidence="1 2">
    <name type="scientific">Methylocystis bryophila</name>
    <dbReference type="NCBI Taxonomy" id="655015"/>
    <lineage>
        <taxon>Bacteria</taxon>
        <taxon>Pseudomonadati</taxon>
        <taxon>Pseudomonadota</taxon>
        <taxon>Alphaproteobacteria</taxon>
        <taxon>Hyphomicrobiales</taxon>
        <taxon>Methylocystaceae</taxon>
        <taxon>Methylocystis</taxon>
    </lineage>
</organism>
<dbReference type="STRING" id="655015.B1812_06795"/>
<keyword evidence="2" id="KW-1185">Reference proteome</keyword>
<accession>A0A1W6MT99</accession>
<dbReference type="EMBL" id="CP019948">
    <property type="protein sequence ID" value="ARN80830.1"/>
    <property type="molecule type" value="Genomic_DNA"/>
</dbReference>
<protein>
    <recommendedName>
        <fullName evidence="3">Alpha-L-arabinofuranosidase</fullName>
    </recommendedName>
</protein>
<dbReference type="SUPFAM" id="SSF51445">
    <property type="entry name" value="(Trans)glycosidases"/>
    <property type="match status" value="1"/>
</dbReference>
<dbReference type="GO" id="GO:0000272">
    <property type="term" value="P:polysaccharide catabolic process"/>
    <property type="evidence" value="ECO:0007669"/>
    <property type="project" value="TreeGrafter"/>
</dbReference>
<dbReference type="PANTHER" id="PTHR43576:SF3">
    <property type="entry name" value="ALPHA-L-ARABINOFURANOSIDASE C"/>
    <property type="match status" value="1"/>
</dbReference>
<dbReference type="InterPro" id="IPR017853">
    <property type="entry name" value="GH"/>
</dbReference>
<dbReference type="PANTHER" id="PTHR43576">
    <property type="entry name" value="ALPHA-L-ARABINOFURANOSIDASE C-RELATED"/>
    <property type="match status" value="1"/>
</dbReference>
<dbReference type="AlphaFoldDB" id="A0A1W6MT99"/>
<dbReference type="Gene3D" id="3.20.20.80">
    <property type="entry name" value="Glycosidases"/>
    <property type="match status" value="1"/>
</dbReference>
<dbReference type="Proteomes" id="UP000193978">
    <property type="component" value="Chromosome"/>
</dbReference>